<name>A0A143BGT1_9BACT</name>
<organism evidence="1 2">
    <name type="scientific">Gemmatimonas phototrophica</name>
    <dbReference type="NCBI Taxonomy" id="1379270"/>
    <lineage>
        <taxon>Bacteria</taxon>
        <taxon>Pseudomonadati</taxon>
        <taxon>Gemmatimonadota</taxon>
        <taxon>Gemmatimonadia</taxon>
        <taxon>Gemmatimonadales</taxon>
        <taxon>Gemmatimonadaceae</taxon>
        <taxon>Gemmatimonas</taxon>
    </lineage>
</organism>
<keyword evidence="2" id="KW-1185">Reference proteome</keyword>
<evidence type="ECO:0000313" key="1">
    <source>
        <dbReference type="EMBL" id="AMW03825.1"/>
    </source>
</evidence>
<reference evidence="1 2" key="2">
    <citation type="journal article" date="2016" name="Environ. Microbiol. Rep.">
        <title>Metagenomic evidence for the presence of phototrophic Gemmatimonadetes bacteria in diverse environments.</title>
        <authorList>
            <person name="Zeng Y."/>
            <person name="Baumbach J."/>
            <person name="Barbosa E.G."/>
            <person name="Azevedo V."/>
            <person name="Zhang C."/>
            <person name="Koblizek M."/>
        </authorList>
    </citation>
    <scope>NUCLEOTIDE SEQUENCE [LARGE SCALE GENOMIC DNA]</scope>
    <source>
        <strain evidence="1 2">AP64</strain>
    </source>
</reference>
<dbReference type="EMBL" id="CP011454">
    <property type="protein sequence ID" value="AMW03825.1"/>
    <property type="molecule type" value="Genomic_DNA"/>
</dbReference>
<proteinExistence type="predicted"/>
<evidence type="ECO:0000313" key="2">
    <source>
        <dbReference type="Proteomes" id="UP000076404"/>
    </source>
</evidence>
<dbReference type="Proteomes" id="UP000076404">
    <property type="component" value="Chromosome"/>
</dbReference>
<reference evidence="1 2" key="1">
    <citation type="journal article" date="2014" name="Proc. Natl. Acad. Sci. U.S.A.">
        <title>Functional type 2 photosynthetic reaction centers found in the rare bacterial phylum Gemmatimonadetes.</title>
        <authorList>
            <person name="Zeng Y."/>
            <person name="Feng F."/>
            <person name="Medova H."/>
            <person name="Dean J."/>
            <person name="Koblizek M."/>
        </authorList>
    </citation>
    <scope>NUCLEOTIDE SEQUENCE [LARGE SCALE GENOMIC DNA]</scope>
    <source>
        <strain evidence="1 2">AP64</strain>
    </source>
</reference>
<dbReference type="KEGG" id="gph:GEMMAAP_01135"/>
<dbReference type="AlphaFoldDB" id="A0A143BGT1"/>
<gene>
    <name evidence="1" type="ORF">GEMMAAP_01135</name>
</gene>
<protein>
    <submittedName>
        <fullName evidence="1">Uncharacterized protein</fullName>
    </submittedName>
</protein>
<sequence>MAVAGIALLVPFLSACGLWDVFGRDQYVVRVDSVSVAPFASGGAIATYHGLVGGNSCSRLLRTERVNRAPDTLAVRFIAESENGDCLAMPTRLVAADTLAAAPARSVTLKVQQPDGSALVRRVTLPFSAP</sequence>
<accession>A0A143BGT1</accession>